<comment type="similarity">
    <text evidence="8 9">Belongs to the TRAP transporter small permease family.</text>
</comment>
<evidence type="ECO:0000313" key="11">
    <source>
        <dbReference type="EMBL" id="MDJ1160102.1"/>
    </source>
</evidence>
<dbReference type="InterPro" id="IPR007387">
    <property type="entry name" value="TRAP_DctQ"/>
</dbReference>
<keyword evidence="12" id="KW-1185">Reference proteome</keyword>
<dbReference type="InterPro" id="IPR055348">
    <property type="entry name" value="DctQ"/>
</dbReference>
<evidence type="ECO:0000256" key="5">
    <source>
        <dbReference type="ARBA" id="ARBA00022692"/>
    </source>
</evidence>
<evidence type="ECO:0000313" key="12">
    <source>
        <dbReference type="Proteomes" id="UP001321492"/>
    </source>
</evidence>
<protein>
    <recommendedName>
        <fullName evidence="9">TRAP transporter small permease protein</fullName>
    </recommendedName>
</protein>
<keyword evidence="5 9" id="KW-0812">Transmembrane</keyword>
<evidence type="ECO:0000256" key="1">
    <source>
        <dbReference type="ARBA" id="ARBA00004429"/>
    </source>
</evidence>
<feature type="transmembrane region" description="Helical" evidence="9">
    <location>
        <begin position="90"/>
        <end position="111"/>
    </location>
</feature>
<dbReference type="Proteomes" id="UP001321492">
    <property type="component" value="Unassembled WGS sequence"/>
</dbReference>
<organism evidence="11 12">
    <name type="scientific">Chelatococcus albus</name>
    <dbReference type="NCBI Taxonomy" id="3047466"/>
    <lineage>
        <taxon>Bacteria</taxon>
        <taxon>Pseudomonadati</taxon>
        <taxon>Pseudomonadota</taxon>
        <taxon>Alphaproteobacteria</taxon>
        <taxon>Hyphomicrobiales</taxon>
        <taxon>Chelatococcaceae</taxon>
        <taxon>Chelatococcus</taxon>
    </lineage>
</organism>
<comment type="subcellular location">
    <subcellularLocation>
        <location evidence="1 9">Cell inner membrane</location>
        <topology evidence="1 9">Multi-pass membrane protein</topology>
    </subcellularLocation>
</comment>
<reference evidence="11 12" key="1">
    <citation type="submission" date="2023-05" db="EMBL/GenBank/DDBJ databases">
        <title>Chelatococcus sp. nov., a moderately thermophilic bacterium isolated from hot spring microbial mat.</title>
        <authorList>
            <person name="Hu C.-J."/>
            <person name="Li W.-J."/>
        </authorList>
    </citation>
    <scope>NUCLEOTIDE SEQUENCE [LARGE SCALE GENOMIC DNA]</scope>
    <source>
        <strain evidence="11 12">SYSU G07232</strain>
    </source>
</reference>
<evidence type="ECO:0000256" key="6">
    <source>
        <dbReference type="ARBA" id="ARBA00022989"/>
    </source>
</evidence>
<evidence type="ECO:0000256" key="7">
    <source>
        <dbReference type="ARBA" id="ARBA00023136"/>
    </source>
</evidence>
<dbReference type="PANTHER" id="PTHR35011:SF10">
    <property type="entry name" value="TRAP TRANSPORTER SMALL PERMEASE PROTEIN"/>
    <property type="match status" value="1"/>
</dbReference>
<evidence type="ECO:0000259" key="10">
    <source>
        <dbReference type="Pfam" id="PF04290"/>
    </source>
</evidence>
<dbReference type="EMBL" id="JASJEV010000017">
    <property type="protein sequence ID" value="MDJ1160102.1"/>
    <property type="molecule type" value="Genomic_DNA"/>
</dbReference>
<evidence type="ECO:0000256" key="2">
    <source>
        <dbReference type="ARBA" id="ARBA00022448"/>
    </source>
</evidence>
<comment type="subunit">
    <text evidence="9">The complex comprises the extracytoplasmic solute receptor protein and the two transmembrane proteins.</text>
</comment>
<keyword evidence="2 9" id="KW-0813">Transport</keyword>
<evidence type="ECO:0000256" key="4">
    <source>
        <dbReference type="ARBA" id="ARBA00022519"/>
    </source>
</evidence>
<sequence length="169" mass="18756">MSRRPLDVLRTLERHVIGLLLILMSAGYVVNVLVRLIVPSWSLHLVWMEELALFALAWLVFLGLGITLEKGRQIAMTALFDRLPEGPRRALGLVINLTGVAFSAYITKLGYDFARFVGGMGQTSPTLDVSMIWLYAALPAGFALLTLRYVLEIVGPANRFAFADRGQDH</sequence>
<feature type="transmembrane region" description="Helical" evidence="9">
    <location>
        <begin position="50"/>
        <end position="69"/>
    </location>
</feature>
<feature type="transmembrane region" description="Helical" evidence="9">
    <location>
        <begin position="16"/>
        <end position="38"/>
    </location>
</feature>
<accession>A0ABT7AMB8</accession>
<keyword evidence="7 9" id="KW-0472">Membrane</keyword>
<keyword evidence="3" id="KW-1003">Cell membrane</keyword>
<comment type="function">
    <text evidence="9">Part of the tripartite ATP-independent periplasmic (TRAP) transport system.</text>
</comment>
<evidence type="ECO:0000256" key="3">
    <source>
        <dbReference type="ARBA" id="ARBA00022475"/>
    </source>
</evidence>
<evidence type="ECO:0000256" key="9">
    <source>
        <dbReference type="RuleBase" id="RU369079"/>
    </source>
</evidence>
<evidence type="ECO:0000256" key="8">
    <source>
        <dbReference type="ARBA" id="ARBA00038436"/>
    </source>
</evidence>
<keyword evidence="4 9" id="KW-0997">Cell inner membrane</keyword>
<feature type="transmembrane region" description="Helical" evidence="9">
    <location>
        <begin position="131"/>
        <end position="151"/>
    </location>
</feature>
<dbReference type="PANTHER" id="PTHR35011">
    <property type="entry name" value="2,3-DIKETO-L-GULONATE TRAP TRANSPORTER SMALL PERMEASE PROTEIN YIAM"/>
    <property type="match status" value="1"/>
</dbReference>
<proteinExistence type="inferred from homology"/>
<comment type="caution">
    <text evidence="11">The sequence shown here is derived from an EMBL/GenBank/DDBJ whole genome shotgun (WGS) entry which is preliminary data.</text>
</comment>
<dbReference type="Pfam" id="PF04290">
    <property type="entry name" value="DctQ"/>
    <property type="match status" value="1"/>
</dbReference>
<keyword evidence="6 9" id="KW-1133">Transmembrane helix</keyword>
<gene>
    <name evidence="11" type="ORF">QNA08_17970</name>
</gene>
<feature type="domain" description="Tripartite ATP-independent periplasmic transporters DctQ component" evidence="10">
    <location>
        <begin position="29"/>
        <end position="155"/>
    </location>
</feature>
<dbReference type="RefSeq" id="WP_283742101.1">
    <property type="nucleotide sequence ID" value="NZ_JASJEV010000017.1"/>
</dbReference>
<name>A0ABT7AMB8_9HYPH</name>